<dbReference type="InterPro" id="IPR001816">
    <property type="entry name" value="Transl_elong_EFTs/EF1B"/>
</dbReference>
<keyword evidence="5" id="KW-0963">Cytoplasm</keyword>
<dbReference type="FunFam" id="1.10.8.10:FF:000001">
    <property type="entry name" value="Elongation factor Ts"/>
    <property type="match status" value="1"/>
</dbReference>
<dbReference type="CDD" id="cd14275">
    <property type="entry name" value="UBA_EF-Ts"/>
    <property type="match status" value="1"/>
</dbReference>
<dbReference type="PANTHER" id="PTHR11741:SF0">
    <property type="entry name" value="ELONGATION FACTOR TS, MITOCHONDRIAL"/>
    <property type="match status" value="1"/>
</dbReference>
<protein>
    <recommendedName>
        <fullName evidence="2 5">Elongation factor Ts</fullName>
        <shortName evidence="5">EF-Ts</shortName>
    </recommendedName>
</protein>
<proteinExistence type="inferred from homology"/>
<evidence type="ECO:0000256" key="7">
    <source>
        <dbReference type="RuleBase" id="RU000643"/>
    </source>
</evidence>
<evidence type="ECO:0000256" key="4">
    <source>
        <dbReference type="ARBA" id="ARBA00022917"/>
    </source>
</evidence>
<dbReference type="Gene3D" id="3.30.479.20">
    <property type="entry name" value="Elongation factor Ts, dimerisation domain"/>
    <property type="match status" value="2"/>
</dbReference>
<comment type="similarity">
    <text evidence="1 5 6">Belongs to the EF-Ts family.</text>
</comment>
<evidence type="ECO:0000256" key="3">
    <source>
        <dbReference type="ARBA" id="ARBA00022768"/>
    </source>
</evidence>
<dbReference type="Pfam" id="PF00889">
    <property type="entry name" value="EF_TS"/>
    <property type="match status" value="1"/>
</dbReference>
<comment type="subcellular location">
    <subcellularLocation>
        <location evidence="5 7">Cytoplasm</location>
    </subcellularLocation>
</comment>
<dbReference type="PROSITE" id="PS01126">
    <property type="entry name" value="EF_TS_1"/>
    <property type="match status" value="1"/>
</dbReference>
<accession>A0AA34RCS0</accession>
<feature type="region of interest" description="Involved in Mg(2+) ion dislocation from EF-Tu" evidence="5">
    <location>
        <begin position="80"/>
        <end position="83"/>
    </location>
</feature>
<evidence type="ECO:0000256" key="6">
    <source>
        <dbReference type="RuleBase" id="RU000642"/>
    </source>
</evidence>
<sequence>MRDFSMDALKSLRLRTGVGLTKCKEALESSQGNLEEAVVYLRKIGLAAASKKEHRETKEGIITALADTHGVALVEVNVETDFVANNHVFRSFVEDLIEEVLRHKVNSVDVLAQLPSFRDPSLSIDDMRAVTMQAVGENIRVSRIAYYPTNTSKESIGMYSHGNGKSVAIVILSGSPKAGCLAKEIAMHIVAERPQFLSREEVPQEVIHRETEVISSQTEGKPQAVVDKIISGKLNTFFKETCLLEQPFVKNPEATIFHLLEDMSKTLEAPIAVKNFTLWKLGA</sequence>
<dbReference type="InterPro" id="IPR009060">
    <property type="entry name" value="UBA-like_sf"/>
</dbReference>
<dbReference type="PANTHER" id="PTHR11741">
    <property type="entry name" value="ELONGATION FACTOR TS"/>
    <property type="match status" value="1"/>
</dbReference>
<comment type="function">
    <text evidence="5 6">Associates with the EF-Tu.GDP complex and induces the exchange of GDP to GTP. It remains bound to the aminoacyl-tRNA.EF-Tu.GTP complex up to the GTP hydrolysis stage on the ribosome.</text>
</comment>
<evidence type="ECO:0000256" key="5">
    <source>
        <dbReference type="HAMAP-Rule" id="MF_00050"/>
    </source>
</evidence>
<dbReference type="SUPFAM" id="SSF54713">
    <property type="entry name" value="Elongation factor Ts (EF-Ts), dimerisation domain"/>
    <property type="match status" value="1"/>
</dbReference>
<dbReference type="NCBIfam" id="TIGR00116">
    <property type="entry name" value="tsf"/>
    <property type="match status" value="1"/>
</dbReference>
<dbReference type="Proteomes" id="UP000008305">
    <property type="component" value="Chromosome"/>
</dbReference>
<name>A0AA34RCS0_CHLPE</name>
<evidence type="ECO:0000313" key="9">
    <source>
        <dbReference type="EMBL" id="AEB41351.1"/>
    </source>
</evidence>
<evidence type="ECO:0000256" key="2">
    <source>
        <dbReference type="ARBA" id="ARBA00016956"/>
    </source>
</evidence>
<dbReference type="FunFam" id="1.10.286.20:FF:000001">
    <property type="entry name" value="Elongation factor Ts"/>
    <property type="match status" value="1"/>
</dbReference>
<dbReference type="Gene3D" id="1.10.8.10">
    <property type="entry name" value="DNA helicase RuvA subunit, C-terminal domain"/>
    <property type="match status" value="1"/>
</dbReference>
<dbReference type="PROSITE" id="PS01127">
    <property type="entry name" value="EF_TS_2"/>
    <property type="match status" value="1"/>
</dbReference>
<dbReference type="RefSeq" id="WP_013712429.1">
    <property type="nucleotide sequence ID" value="NC_015408.1"/>
</dbReference>
<dbReference type="InterPro" id="IPR014039">
    <property type="entry name" value="Transl_elong_EFTs/EF1B_dimer"/>
</dbReference>
<dbReference type="HAMAP" id="MF_00050">
    <property type="entry name" value="EF_Ts"/>
    <property type="match status" value="1"/>
</dbReference>
<keyword evidence="4 5" id="KW-0648">Protein biosynthesis</keyword>
<dbReference type="InterPro" id="IPR018101">
    <property type="entry name" value="Transl_elong_Ts_CS"/>
</dbReference>
<dbReference type="Gene3D" id="1.10.286.20">
    <property type="match status" value="1"/>
</dbReference>
<keyword evidence="10" id="KW-1185">Reference proteome</keyword>
<evidence type="ECO:0000256" key="1">
    <source>
        <dbReference type="ARBA" id="ARBA00005532"/>
    </source>
</evidence>
<dbReference type="GO" id="GO:0003746">
    <property type="term" value="F:translation elongation factor activity"/>
    <property type="evidence" value="ECO:0007669"/>
    <property type="project" value="UniProtKB-UniRule"/>
</dbReference>
<dbReference type="SUPFAM" id="SSF46934">
    <property type="entry name" value="UBA-like"/>
    <property type="match status" value="1"/>
</dbReference>
<evidence type="ECO:0000313" key="10">
    <source>
        <dbReference type="Proteomes" id="UP000008305"/>
    </source>
</evidence>
<keyword evidence="3 5" id="KW-0251">Elongation factor</keyword>
<dbReference type="KEGG" id="cpm:G5S_0350"/>
<dbReference type="EMBL" id="CP002608">
    <property type="protein sequence ID" value="AEB41351.1"/>
    <property type="molecule type" value="Genomic_DNA"/>
</dbReference>
<dbReference type="GO" id="GO:0005737">
    <property type="term" value="C:cytoplasm"/>
    <property type="evidence" value="ECO:0007669"/>
    <property type="project" value="UniProtKB-SubCell"/>
</dbReference>
<dbReference type="InterPro" id="IPR036402">
    <property type="entry name" value="EF-Ts_dimer_sf"/>
</dbReference>
<gene>
    <name evidence="5 9" type="primary">tsf</name>
    <name evidence="9" type="ordered locus">G5S_0350</name>
</gene>
<evidence type="ECO:0000259" key="8">
    <source>
        <dbReference type="Pfam" id="PF00889"/>
    </source>
</evidence>
<dbReference type="AlphaFoldDB" id="A0AA34RCS0"/>
<feature type="domain" description="Translation elongation factor EFTs/EF1B dimerisation" evidence="8">
    <location>
        <begin position="72"/>
        <end position="282"/>
    </location>
</feature>
<reference evidence="9 10" key="1">
    <citation type="journal article" date="2011" name="J. Bacteriol.">
        <title>Genome sequence of the obligate intracellular animal pathogen Chlamydia pecorum E58.</title>
        <authorList>
            <person name="Mojica S."/>
            <person name="Huot Creasy H."/>
            <person name="Daugherty S."/>
            <person name="Read T.D."/>
            <person name="Kim T."/>
            <person name="Kaltenboeck B."/>
            <person name="Bavoil P."/>
            <person name="Myers G.S."/>
        </authorList>
    </citation>
    <scope>NUCLEOTIDE SEQUENCE [LARGE SCALE GENOMIC DNA]</scope>
    <source>
        <strain evidence="9 10">E58</strain>
    </source>
</reference>
<organism evidence="9 10">
    <name type="scientific">Chlamydia pecorum (strain ATCC VR-628 / DSM 29919 / E58)</name>
    <name type="common">Chlamydophila pecorum</name>
    <dbReference type="NCBI Taxonomy" id="331635"/>
    <lineage>
        <taxon>Bacteria</taxon>
        <taxon>Pseudomonadati</taxon>
        <taxon>Chlamydiota</taxon>
        <taxon>Chlamydiia</taxon>
        <taxon>Chlamydiales</taxon>
        <taxon>Chlamydiaceae</taxon>
        <taxon>Chlamydia/Chlamydophila group</taxon>
        <taxon>Chlamydia</taxon>
    </lineage>
</organism>